<reference evidence="1 2" key="1">
    <citation type="submission" date="2014-04" db="EMBL/GenBank/DDBJ databases">
        <authorList>
            <consortium name="DOE Joint Genome Institute"/>
            <person name="Kuo A."/>
            <person name="Kohler A."/>
            <person name="Costa M.D."/>
            <person name="Nagy L.G."/>
            <person name="Floudas D."/>
            <person name="Copeland A."/>
            <person name="Barry K.W."/>
            <person name="Cichocki N."/>
            <person name="Veneault-Fourrey C."/>
            <person name="LaButti K."/>
            <person name="Lindquist E.A."/>
            <person name="Lipzen A."/>
            <person name="Lundell T."/>
            <person name="Morin E."/>
            <person name="Murat C."/>
            <person name="Sun H."/>
            <person name="Tunlid A."/>
            <person name="Henrissat B."/>
            <person name="Grigoriev I.V."/>
            <person name="Hibbett D.S."/>
            <person name="Martin F."/>
            <person name="Nordberg H.P."/>
            <person name="Cantor M.N."/>
            <person name="Hua S.X."/>
        </authorList>
    </citation>
    <scope>NUCLEOTIDE SEQUENCE [LARGE SCALE GENOMIC DNA]</scope>
    <source>
        <strain evidence="1 2">Marx 270</strain>
    </source>
</reference>
<dbReference type="AlphaFoldDB" id="A0A0C3KBI5"/>
<gene>
    <name evidence="1" type="ORF">M404DRAFT_998440</name>
</gene>
<evidence type="ECO:0000313" key="1">
    <source>
        <dbReference type="EMBL" id="KIO06997.1"/>
    </source>
</evidence>
<reference evidence="2" key="2">
    <citation type="submission" date="2015-01" db="EMBL/GenBank/DDBJ databases">
        <title>Evolutionary Origins and Diversification of the Mycorrhizal Mutualists.</title>
        <authorList>
            <consortium name="DOE Joint Genome Institute"/>
            <consortium name="Mycorrhizal Genomics Consortium"/>
            <person name="Kohler A."/>
            <person name="Kuo A."/>
            <person name="Nagy L.G."/>
            <person name="Floudas D."/>
            <person name="Copeland A."/>
            <person name="Barry K.W."/>
            <person name="Cichocki N."/>
            <person name="Veneault-Fourrey C."/>
            <person name="LaButti K."/>
            <person name="Lindquist E.A."/>
            <person name="Lipzen A."/>
            <person name="Lundell T."/>
            <person name="Morin E."/>
            <person name="Murat C."/>
            <person name="Riley R."/>
            <person name="Ohm R."/>
            <person name="Sun H."/>
            <person name="Tunlid A."/>
            <person name="Henrissat B."/>
            <person name="Grigoriev I.V."/>
            <person name="Hibbett D.S."/>
            <person name="Martin F."/>
        </authorList>
    </citation>
    <scope>NUCLEOTIDE SEQUENCE [LARGE SCALE GENOMIC DNA]</scope>
    <source>
        <strain evidence="2">Marx 270</strain>
    </source>
</reference>
<keyword evidence="2" id="KW-1185">Reference proteome</keyword>
<dbReference type="Proteomes" id="UP000054217">
    <property type="component" value="Unassembled WGS sequence"/>
</dbReference>
<evidence type="ECO:0000313" key="2">
    <source>
        <dbReference type="Proteomes" id="UP000054217"/>
    </source>
</evidence>
<dbReference type="HOGENOM" id="CLU_2292827_0_0_1"/>
<accession>A0A0C3KBI5</accession>
<organism evidence="1 2">
    <name type="scientific">Pisolithus tinctorius Marx 270</name>
    <dbReference type="NCBI Taxonomy" id="870435"/>
    <lineage>
        <taxon>Eukaryota</taxon>
        <taxon>Fungi</taxon>
        <taxon>Dikarya</taxon>
        <taxon>Basidiomycota</taxon>
        <taxon>Agaricomycotina</taxon>
        <taxon>Agaricomycetes</taxon>
        <taxon>Agaricomycetidae</taxon>
        <taxon>Boletales</taxon>
        <taxon>Sclerodermatineae</taxon>
        <taxon>Pisolithaceae</taxon>
        <taxon>Pisolithus</taxon>
    </lineage>
</organism>
<name>A0A0C3KBI5_PISTI</name>
<dbReference type="InParanoid" id="A0A0C3KBI5"/>
<proteinExistence type="predicted"/>
<protein>
    <submittedName>
        <fullName evidence="1">Uncharacterized protein</fullName>
    </submittedName>
</protein>
<sequence>MTPRRIESGILLLFDIWPLFDKVISQVQGGHRVAGRGFFCRSSAFSVQRHYRNCSSKDSTEVWASYSSIHSSSARIAPHNFSVTKRALEMIPEGLLGLNER</sequence>
<dbReference type="EMBL" id="KN831961">
    <property type="protein sequence ID" value="KIO06997.1"/>
    <property type="molecule type" value="Genomic_DNA"/>
</dbReference>